<comment type="caution">
    <text evidence="1">The sequence shown here is derived from an EMBL/GenBank/DDBJ whole genome shotgun (WGS) entry which is preliminary data.</text>
</comment>
<dbReference type="PANTHER" id="PTHR43861">
    <property type="entry name" value="TRANS-ACONITATE 2-METHYLTRANSFERASE-RELATED"/>
    <property type="match status" value="1"/>
</dbReference>
<dbReference type="Pfam" id="PF13489">
    <property type="entry name" value="Methyltransf_23"/>
    <property type="match status" value="1"/>
</dbReference>
<dbReference type="SUPFAM" id="SSF53335">
    <property type="entry name" value="S-adenosyl-L-methionine-dependent methyltransferases"/>
    <property type="match status" value="1"/>
</dbReference>
<dbReference type="STRING" id="1802555.A2755_01145"/>
<evidence type="ECO:0008006" key="3">
    <source>
        <dbReference type="Google" id="ProtNLM"/>
    </source>
</evidence>
<protein>
    <recommendedName>
        <fullName evidence="3">Methyltransferase type 11 domain-containing protein</fullName>
    </recommendedName>
</protein>
<reference evidence="1 2" key="1">
    <citation type="journal article" date="2016" name="Nat. Commun.">
        <title>Thousands of microbial genomes shed light on interconnected biogeochemical processes in an aquifer system.</title>
        <authorList>
            <person name="Anantharaman K."/>
            <person name="Brown C.T."/>
            <person name="Hug L.A."/>
            <person name="Sharon I."/>
            <person name="Castelle C.J."/>
            <person name="Probst A.J."/>
            <person name="Thomas B.C."/>
            <person name="Singh A."/>
            <person name="Wilkins M.J."/>
            <person name="Karaoz U."/>
            <person name="Brodie E.L."/>
            <person name="Williams K.H."/>
            <person name="Hubbard S.S."/>
            <person name="Banfield J.F."/>
        </authorList>
    </citation>
    <scope>NUCLEOTIDE SEQUENCE [LARGE SCALE GENOMIC DNA]</scope>
</reference>
<sequence length="211" mass="24475">MFDPYEIRKTPQERPWYRPALDMIKHVPAGKALDLGCGLAEFSQKLKQKGFEVTCVDGSEKYVQNAHELGFKALRHDFNEPFPFEDEEFDLVVSLEVIEHVEKAEQMVREIYRMLKPRGYALISTPNYAFAGVRLKMLLGKSIPGEGYHFRFFTRTTLKKLVEKTGFSIMRENGISFLPFYKMTKNVPRAIRIPVWKKLLASKTILLVQKP</sequence>
<dbReference type="AlphaFoldDB" id="A0A1F8DVA5"/>
<dbReference type="Proteomes" id="UP000177029">
    <property type="component" value="Unassembled WGS sequence"/>
</dbReference>
<evidence type="ECO:0000313" key="1">
    <source>
        <dbReference type="EMBL" id="OGM92356.1"/>
    </source>
</evidence>
<evidence type="ECO:0000313" key="2">
    <source>
        <dbReference type="Proteomes" id="UP000177029"/>
    </source>
</evidence>
<name>A0A1F8DVA5_9BACT</name>
<dbReference type="InterPro" id="IPR029063">
    <property type="entry name" value="SAM-dependent_MTases_sf"/>
</dbReference>
<accession>A0A1F8DVA5</accession>
<dbReference type="EMBL" id="MGIP01000002">
    <property type="protein sequence ID" value="OGM92356.1"/>
    <property type="molecule type" value="Genomic_DNA"/>
</dbReference>
<dbReference type="Gene3D" id="3.40.50.150">
    <property type="entry name" value="Vaccinia Virus protein VP39"/>
    <property type="match status" value="1"/>
</dbReference>
<dbReference type="CDD" id="cd02440">
    <property type="entry name" value="AdoMet_MTases"/>
    <property type="match status" value="1"/>
</dbReference>
<organism evidence="1 2">
    <name type="scientific">Candidatus Wolfebacteria bacterium RIFCSPHIGHO2_01_FULL_48_22</name>
    <dbReference type="NCBI Taxonomy" id="1802555"/>
    <lineage>
        <taxon>Bacteria</taxon>
        <taxon>Candidatus Wolfeibacteriota</taxon>
    </lineage>
</organism>
<gene>
    <name evidence="1" type="ORF">A2755_01145</name>
</gene>
<proteinExistence type="predicted"/>